<dbReference type="STRING" id="333673.A0A3M0J923"/>
<keyword evidence="3" id="KW-1185">Reference proteome</keyword>
<feature type="chain" id="PRO_5018296502" description="MHC class I-like antigen recognition-like domain-containing protein" evidence="1">
    <location>
        <begin position="18"/>
        <end position="171"/>
    </location>
</feature>
<sequence>MSGVLVIAAWCFLQVESRHPEIITSNSNHGNFLDNDKWLSTVSQYDKDKYWNKFRDPQIRSVVVKLDSGELENMTSTEKVWNTKQAELEDLGNSVWWNLICDTQISPALVGFLRQRTTVEDRPVRLHHSFCLLEDIVELEKPERSGVWPAYIEEAPSKSLEESNYLKIKHL</sequence>
<dbReference type="AlphaFoldDB" id="A0A3M0J923"/>
<reference evidence="2 3" key="1">
    <citation type="submission" date="2018-07" db="EMBL/GenBank/DDBJ databases">
        <title>A high quality draft genome assembly of the barn swallow (H. rustica rustica).</title>
        <authorList>
            <person name="Formenti G."/>
            <person name="Chiara M."/>
            <person name="Poveda L."/>
            <person name="Francoijs K.-J."/>
            <person name="Bonisoli-Alquati A."/>
            <person name="Canova L."/>
            <person name="Gianfranceschi L."/>
            <person name="Horner D.S."/>
            <person name="Saino N."/>
        </authorList>
    </citation>
    <scope>NUCLEOTIDE SEQUENCE [LARGE SCALE GENOMIC DNA]</scope>
    <source>
        <strain evidence="2">Chelidonia</strain>
        <tissue evidence="2">Blood</tissue>
    </source>
</reference>
<keyword evidence="1" id="KW-0732">Signal</keyword>
<name>A0A3M0J923_HIRRU</name>
<proteinExistence type="predicted"/>
<evidence type="ECO:0000313" key="2">
    <source>
        <dbReference type="EMBL" id="RMB96760.1"/>
    </source>
</evidence>
<gene>
    <name evidence="2" type="ORF">DUI87_26826</name>
</gene>
<comment type="caution">
    <text evidence="2">The sequence shown here is derived from an EMBL/GenBank/DDBJ whole genome shotgun (WGS) entry which is preliminary data.</text>
</comment>
<dbReference type="OrthoDB" id="9218571at2759"/>
<accession>A0A3M0J923</accession>
<evidence type="ECO:0000313" key="3">
    <source>
        <dbReference type="Proteomes" id="UP000269221"/>
    </source>
</evidence>
<dbReference type="EMBL" id="QRBI01000172">
    <property type="protein sequence ID" value="RMB96760.1"/>
    <property type="molecule type" value="Genomic_DNA"/>
</dbReference>
<evidence type="ECO:0000256" key="1">
    <source>
        <dbReference type="SAM" id="SignalP"/>
    </source>
</evidence>
<feature type="signal peptide" evidence="1">
    <location>
        <begin position="1"/>
        <end position="17"/>
    </location>
</feature>
<dbReference type="Proteomes" id="UP000269221">
    <property type="component" value="Unassembled WGS sequence"/>
</dbReference>
<organism evidence="2 3">
    <name type="scientific">Hirundo rustica rustica</name>
    <dbReference type="NCBI Taxonomy" id="333673"/>
    <lineage>
        <taxon>Eukaryota</taxon>
        <taxon>Metazoa</taxon>
        <taxon>Chordata</taxon>
        <taxon>Craniata</taxon>
        <taxon>Vertebrata</taxon>
        <taxon>Euteleostomi</taxon>
        <taxon>Archelosauria</taxon>
        <taxon>Archosauria</taxon>
        <taxon>Dinosauria</taxon>
        <taxon>Saurischia</taxon>
        <taxon>Theropoda</taxon>
        <taxon>Coelurosauria</taxon>
        <taxon>Aves</taxon>
        <taxon>Neognathae</taxon>
        <taxon>Neoaves</taxon>
        <taxon>Telluraves</taxon>
        <taxon>Australaves</taxon>
        <taxon>Passeriformes</taxon>
        <taxon>Sylvioidea</taxon>
        <taxon>Hirundinidae</taxon>
        <taxon>Hirundo</taxon>
    </lineage>
</organism>
<protein>
    <recommendedName>
        <fullName evidence="4">MHC class I-like antigen recognition-like domain-containing protein</fullName>
    </recommendedName>
</protein>
<evidence type="ECO:0008006" key="4">
    <source>
        <dbReference type="Google" id="ProtNLM"/>
    </source>
</evidence>